<name>A0ABN9VUL5_9DINO</name>
<evidence type="ECO:0000313" key="3">
    <source>
        <dbReference type="Proteomes" id="UP001189429"/>
    </source>
</evidence>
<feature type="region of interest" description="Disordered" evidence="1">
    <location>
        <begin position="1"/>
        <end position="25"/>
    </location>
</feature>
<feature type="compositionally biased region" description="Basic and acidic residues" evidence="1">
    <location>
        <begin position="1"/>
        <end position="10"/>
    </location>
</feature>
<sequence length="180" mass="18609">MSPDARRSDPARPGGLGADTARAEDRSASAECPPACACCKPPPPCAGGRGVGHPSVAVHGDPAEVRDAPDAEVGAALQRVFGPQGLQLLFGVPSSAGVSRIHRGGMNHVFMAAGGGRLLKCTLPQCAPFSEVLEAERIRRDIPGLVSDVHAVFPTAGFLCQERPAGLPGAHPTRCWYSNT</sequence>
<evidence type="ECO:0008006" key="4">
    <source>
        <dbReference type="Google" id="ProtNLM"/>
    </source>
</evidence>
<gene>
    <name evidence="2" type="ORF">PCOR1329_LOCUS61364</name>
</gene>
<evidence type="ECO:0000256" key="1">
    <source>
        <dbReference type="SAM" id="MobiDB-lite"/>
    </source>
</evidence>
<comment type="caution">
    <text evidence="2">The sequence shown here is derived from an EMBL/GenBank/DDBJ whole genome shotgun (WGS) entry which is preliminary data.</text>
</comment>
<dbReference type="Proteomes" id="UP001189429">
    <property type="component" value="Unassembled WGS sequence"/>
</dbReference>
<evidence type="ECO:0000313" key="2">
    <source>
        <dbReference type="EMBL" id="CAK0877253.1"/>
    </source>
</evidence>
<keyword evidence="3" id="KW-1185">Reference proteome</keyword>
<protein>
    <recommendedName>
        <fullName evidence="4">Protein-ribulosamine 3-kinase</fullName>
    </recommendedName>
</protein>
<dbReference type="EMBL" id="CAUYUJ010017720">
    <property type="protein sequence ID" value="CAK0877253.1"/>
    <property type="molecule type" value="Genomic_DNA"/>
</dbReference>
<reference evidence="2" key="1">
    <citation type="submission" date="2023-10" db="EMBL/GenBank/DDBJ databases">
        <authorList>
            <person name="Chen Y."/>
            <person name="Shah S."/>
            <person name="Dougan E. K."/>
            <person name="Thang M."/>
            <person name="Chan C."/>
        </authorList>
    </citation>
    <scope>NUCLEOTIDE SEQUENCE [LARGE SCALE GENOMIC DNA]</scope>
</reference>
<organism evidence="2 3">
    <name type="scientific">Prorocentrum cordatum</name>
    <dbReference type="NCBI Taxonomy" id="2364126"/>
    <lineage>
        <taxon>Eukaryota</taxon>
        <taxon>Sar</taxon>
        <taxon>Alveolata</taxon>
        <taxon>Dinophyceae</taxon>
        <taxon>Prorocentrales</taxon>
        <taxon>Prorocentraceae</taxon>
        <taxon>Prorocentrum</taxon>
    </lineage>
</organism>
<accession>A0ABN9VUL5</accession>
<proteinExistence type="predicted"/>